<evidence type="ECO:0000313" key="1">
    <source>
        <dbReference type="EMBL" id="MCU4716865.1"/>
    </source>
</evidence>
<gene>
    <name evidence="2" type="ORF">OB914_00875</name>
    <name evidence="1" type="ORF">OB916_02145</name>
</gene>
<evidence type="ECO:0000313" key="4">
    <source>
        <dbReference type="Proteomes" id="UP001209746"/>
    </source>
</evidence>
<sequence>MSKQLSNIASEATERTNTTGVMTPILELQPDDGLMWVIKNAVERGQQAQGIPIYADLKDGSGNDLPADTRMAIQFESPNDDDAQTVSEPKTNIRAYRTLSIQDQQNEEYIDQVKHILKGSQLRVDDVDKMYISVDSSVQVDWSQGTRVTIAESAVKEV</sequence>
<proteinExistence type="predicted"/>
<dbReference type="RefSeq" id="WP_315907626.1">
    <property type="nucleotide sequence ID" value="NZ_JAOPKC010000001.1"/>
</dbReference>
<comment type="caution">
    <text evidence="2">The sequence shown here is derived from an EMBL/GenBank/DDBJ whole genome shotgun (WGS) entry which is preliminary data.</text>
</comment>
<dbReference type="AlphaFoldDB" id="A0AAE3I8D8"/>
<organism evidence="2 4">
    <name type="scientific">Halapricum hydrolyticum</name>
    <dbReference type="NCBI Taxonomy" id="2979991"/>
    <lineage>
        <taxon>Archaea</taxon>
        <taxon>Methanobacteriati</taxon>
        <taxon>Methanobacteriota</taxon>
        <taxon>Stenosarchaea group</taxon>
        <taxon>Halobacteria</taxon>
        <taxon>Halobacteriales</taxon>
        <taxon>Haloarculaceae</taxon>
        <taxon>Halapricum</taxon>
    </lineage>
</organism>
<protein>
    <submittedName>
        <fullName evidence="2">Uncharacterized protein</fullName>
    </submittedName>
</protein>
<dbReference type="EMBL" id="JAOPKD010000001">
    <property type="protein sequence ID" value="MCU4725530.1"/>
    <property type="molecule type" value="Genomic_DNA"/>
</dbReference>
<dbReference type="Proteomes" id="UP001209746">
    <property type="component" value="Unassembled WGS sequence"/>
</dbReference>
<evidence type="ECO:0000313" key="3">
    <source>
        <dbReference type="Proteomes" id="UP001208186"/>
    </source>
</evidence>
<reference evidence="2" key="1">
    <citation type="submission" date="2023-02" db="EMBL/GenBank/DDBJ databases">
        <title>Enrichment on poylsaccharides allowed isolation of novel metabolic and taxonomic groups of Haloarchaea.</title>
        <authorList>
            <person name="Sorokin D.Y."/>
            <person name="Elcheninov A.G."/>
            <person name="Khizhniak T.V."/>
            <person name="Kolganova T.V."/>
            <person name="Kublanov I.V."/>
        </authorList>
    </citation>
    <scope>NUCLEOTIDE SEQUENCE</scope>
    <source>
        <strain evidence="1 3">HArc-curdl5-1</strain>
        <strain evidence="2">HArc-curdl7</strain>
    </source>
</reference>
<accession>A0AAE3I8D8</accession>
<name>A0AAE3I8D8_9EURY</name>
<dbReference type="Gene3D" id="2.60.120.1180">
    <property type="match status" value="1"/>
</dbReference>
<evidence type="ECO:0000313" key="2">
    <source>
        <dbReference type="EMBL" id="MCU4725530.1"/>
    </source>
</evidence>
<dbReference type="EMBL" id="JAOPKC010000001">
    <property type="protein sequence ID" value="MCU4716865.1"/>
    <property type="molecule type" value="Genomic_DNA"/>
</dbReference>
<keyword evidence="3" id="KW-1185">Reference proteome</keyword>
<dbReference type="Proteomes" id="UP001208186">
    <property type="component" value="Unassembled WGS sequence"/>
</dbReference>